<dbReference type="EMBL" id="BARW01001034">
    <property type="protein sequence ID" value="GAI71786.1"/>
    <property type="molecule type" value="Genomic_DNA"/>
</dbReference>
<name>X1RXZ0_9ZZZZ</name>
<proteinExistence type="inferred from homology"/>
<dbReference type="PRINTS" id="PR00481">
    <property type="entry name" value="LAMNOPPTDASE"/>
</dbReference>
<evidence type="ECO:0000256" key="3">
    <source>
        <dbReference type="ARBA" id="ARBA00022670"/>
    </source>
</evidence>
<evidence type="ECO:0000256" key="1">
    <source>
        <dbReference type="ARBA" id="ARBA00009528"/>
    </source>
</evidence>
<keyword evidence="2" id="KW-0031">Aminopeptidase</keyword>
<dbReference type="PROSITE" id="PS00631">
    <property type="entry name" value="CYTOSOL_AP"/>
    <property type="match status" value="1"/>
</dbReference>
<comment type="caution">
    <text evidence="6">The sequence shown here is derived from an EMBL/GenBank/DDBJ whole genome shotgun (WGS) entry which is preliminary data.</text>
</comment>
<evidence type="ECO:0000256" key="4">
    <source>
        <dbReference type="ARBA" id="ARBA00022801"/>
    </source>
</evidence>
<dbReference type="SUPFAM" id="SSF53187">
    <property type="entry name" value="Zn-dependent exopeptidases"/>
    <property type="match status" value="1"/>
</dbReference>
<dbReference type="PANTHER" id="PTHR11963">
    <property type="entry name" value="LEUCINE AMINOPEPTIDASE-RELATED"/>
    <property type="match status" value="1"/>
</dbReference>
<evidence type="ECO:0000313" key="6">
    <source>
        <dbReference type="EMBL" id="GAI71786.1"/>
    </source>
</evidence>
<dbReference type="InterPro" id="IPR000819">
    <property type="entry name" value="Peptidase_M17_C"/>
</dbReference>
<dbReference type="GO" id="GO:0005737">
    <property type="term" value="C:cytoplasm"/>
    <property type="evidence" value="ECO:0007669"/>
    <property type="project" value="InterPro"/>
</dbReference>
<dbReference type="Pfam" id="PF00883">
    <property type="entry name" value="Peptidase_M17"/>
    <property type="match status" value="1"/>
</dbReference>
<dbReference type="CDD" id="cd00433">
    <property type="entry name" value="Peptidase_M17"/>
    <property type="match status" value="1"/>
</dbReference>
<protein>
    <recommendedName>
        <fullName evidence="5">Cytosol aminopeptidase domain-containing protein</fullName>
    </recommendedName>
</protein>
<keyword evidence="3" id="KW-0645">Protease</keyword>
<dbReference type="AlphaFoldDB" id="X1RXZ0"/>
<sequence>MDQGIKAIIKNAGLEKIIEYNCLNKTDIKKLKMGALISVAQGSDNEPKFIILRIKNSKKPLICLIGKTVTFDTGGISLKPPANMGLMKGDMSGGAAVIGTTLALAKAKTKLNLMTIIPAVENMPSAKASRPGDIVRAMNNKTIEIISTDAEGRMTLADAICYAEKKKAKIIIDIATLTGGCIIALGDIAGAVMGNDQKLIANLLSVSKETGEKFWQLPLFEEYKEQIKTDVADIKNSGGRKASAITAGLFLQAFVKNSKWLHIDIAGKEITEKESFYTPKGGTGFSVRTLFEFLWRLDKKPF</sequence>
<dbReference type="Gene3D" id="3.40.630.10">
    <property type="entry name" value="Zn peptidases"/>
    <property type="match status" value="1"/>
</dbReference>
<evidence type="ECO:0000259" key="5">
    <source>
        <dbReference type="PROSITE" id="PS00631"/>
    </source>
</evidence>
<dbReference type="GO" id="GO:0006508">
    <property type="term" value="P:proteolysis"/>
    <property type="evidence" value="ECO:0007669"/>
    <property type="project" value="UniProtKB-KW"/>
</dbReference>
<dbReference type="GO" id="GO:0070006">
    <property type="term" value="F:metalloaminopeptidase activity"/>
    <property type="evidence" value="ECO:0007669"/>
    <property type="project" value="InterPro"/>
</dbReference>
<feature type="domain" description="Cytosol aminopeptidase" evidence="5">
    <location>
        <begin position="147"/>
        <end position="154"/>
    </location>
</feature>
<organism evidence="6">
    <name type="scientific">marine sediment metagenome</name>
    <dbReference type="NCBI Taxonomy" id="412755"/>
    <lineage>
        <taxon>unclassified sequences</taxon>
        <taxon>metagenomes</taxon>
        <taxon>ecological metagenomes</taxon>
    </lineage>
</organism>
<keyword evidence="4" id="KW-0378">Hydrolase</keyword>
<dbReference type="PANTHER" id="PTHR11963:SF23">
    <property type="entry name" value="CYTOSOL AMINOPEPTIDASE"/>
    <property type="match status" value="1"/>
</dbReference>
<evidence type="ECO:0000256" key="2">
    <source>
        <dbReference type="ARBA" id="ARBA00022438"/>
    </source>
</evidence>
<comment type="similarity">
    <text evidence="1">Belongs to the peptidase M17 family.</text>
</comment>
<dbReference type="GO" id="GO:0030145">
    <property type="term" value="F:manganese ion binding"/>
    <property type="evidence" value="ECO:0007669"/>
    <property type="project" value="InterPro"/>
</dbReference>
<gene>
    <name evidence="6" type="ORF">S12H4_03606</name>
</gene>
<dbReference type="InterPro" id="IPR011356">
    <property type="entry name" value="Leucine_aapep/pepB"/>
</dbReference>
<accession>X1RXZ0</accession>
<reference evidence="6" key="1">
    <citation type="journal article" date="2014" name="Front. Microbiol.">
        <title>High frequency of phylogenetically diverse reductive dehalogenase-homologous genes in deep subseafloor sedimentary metagenomes.</title>
        <authorList>
            <person name="Kawai M."/>
            <person name="Futagami T."/>
            <person name="Toyoda A."/>
            <person name="Takaki Y."/>
            <person name="Nishi S."/>
            <person name="Hori S."/>
            <person name="Arai W."/>
            <person name="Tsubouchi T."/>
            <person name="Morono Y."/>
            <person name="Uchiyama I."/>
            <person name="Ito T."/>
            <person name="Fujiyama A."/>
            <person name="Inagaki F."/>
            <person name="Takami H."/>
        </authorList>
    </citation>
    <scope>NUCLEOTIDE SEQUENCE</scope>
    <source>
        <strain evidence="6">Expedition CK06-06</strain>
    </source>
</reference>